<evidence type="ECO:0000313" key="3">
    <source>
        <dbReference type="Proteomes" id="UP000281962"/>
    </source>
</evidence>
<dbReference type="InterPro" id="IPR002880">
    <property type="entry name" value="Pyrv_Fd/Flavodoxin_OxRdtase_N"/>
</dbReference>
<dbReference type="GO" id="GO:0044272">
    <property type="term" value="P:sulfur compound biosynthetic process"/>
    <property type="evidence" value="ECO:0007669"/>
    <property type="project" value="UniProtKB-ARBA"/>
</dbReference>
<gene>
    <name evidence="2" type="ORF">DRJ21_02365</name>
</gene>
<evidence type="ECO:0000256" key="1">
    <source>
        <dbReference type="ARBA" id="ARBA00023002"/>
    </source>
</evidence>
<dbReference type="InterPro" id="IPR029061">
    <property type="entry name" value="THDP-binding"/>
</dbReference>
<keyword evidence="1" id="KW-0560">Oxidoreductase</keyword>
<proteinExistence type="predicted"/>
<sequence>MHRVLSKPGSRVLLLGNEAIARGAIEADVKFATGYPGTPSSEIIECLARVAKETGMYVNWAVNEKVALESAIGFSI</sequence>
<dbReference type="EMBL" id="QMQY01000100">
    <property type="protein sequence ID" value="RLE49476.1"/>
    <property type="molecule type" value="Genomic_DNA"/>
</dbReference>
<reference evidence="2 3" key="1">
    <citation type="submission" date="2018-06" db="EMBL/GenBank/DDBJ databases">
        <title>Extensive metabolic versatility and redundancy in microbially diverse, dynamic hydrothermal sediments.</title>
        <authorList>
            <person name="Dombrowski N."/>
            <person name="Teske A."/>
            <person name="Baker B.J."/>
        </authorList>
    </citation>
    <scope>NUCLEOTIDE SEQUENCE [LARGE SCALE GENOMIC DNA]</scope>
    <source>
        <strain evidence="2">B30_G17</strain>
    </source>
</reference>
<comment type="caution">
    <text evidence="2">The sequence shown here is derived from an EMBL/GenBank/DDBJ whole genome shotgun (WGS) entry which is preliminary data.</text>
</comment>
<protein>
    <submittedName>
        <fullName evidence="2">Uncharacterized protein</fullName>
    </submittedName>
</protein>
<dbReference type="AlphaFoldDB" id="A0A497EQT6"/>
<dbReference type="Gene3D" id="3.40.50.970">
    <property type="match status" value="1"/>
</dbReference>
<name>A0A497EQT6_9CREN</name>
<dbReference type="SUPFAM" id="SSF52518">
    <property type="entry name" value="Thiamin diphosphate-binding fold (THDP-binding)"/>
    <property type="match status" value="1"/>
</dbReference>
<evidence type="ECO:0000313" key="2">
    <source>
        <dbReference type="EMBL" id="RLE49476.1"/>
    </source>
</evidence>
<organism evidence="2 3">
    <name type="scientific">Thermoproteota archaeon</name>
    <dbReference type="NCBI Taxonomy" id="2056631"/>
    <lineage>
        <taxon>Archaea</taxon>
        <taxon>Thermoproteota</taxon>
    </lineage>
</organism>
<dbReference type="Proteomes" id="UP000281962">
    <property type="component" value="Unassembled WGS sequence"/>
</dbReference>
<dbReference type="CDD" id="cd07034">
    <property type="entry name" value="TPP_PYR_PFOR_IOR-alpha_like"/>
    <property type="match status" value="1"/>
</dbReference>
<dbReference type="GO" id="GO:0016491">
    <property type="term" value="F:oxidoreductase activity"/>
    <property type="evidence" value="ECO:0007669"/>
    <property type="project" value="UniProtKB-KW"/>
</dbReference>
<dbReference type="GO" id="GO:0006082">
    <property type="term" value="P:organic acid metabolic process"/>
    <property type="evidence" value="ECO:0007669"/>
    <property type="project" value="UniProtKB-ARBA"/>
</dbReference>
<accession>A0A497EQT6</accession>